<organism evidence="2 3">
    <name type="scientific">Psilocybe cf. subviscida</name>
    <dbReference type="NCBI Taxonomy" id="2480587"/>
    <lineage>
        <taxon>Eukaryota</taxon>
        <taxon>Fungi</taxon>
        <taxon>Dikarya</taxon>
        <taxon>Basidiomycota</taxon>
        <taxon>Agaricomycotina</taxon>
        <taxon>Agaricomycetes</taxon>
        <taxon>Agaricomycetidae</taxon>
        <taxon>Agaricales</taxon>
        <taxon>Agaricineae</taxon>
        <taxon>Strophariaceae</taxon>
        <taxon>Psilocybe</taxon>
    </lineage>
</organism>
<sequence>MDPLSVALAIVSLATAVKDMVELGQKIHESFAKVSSNLCKAQRVAEEIKDMVEKIEVFYQDHQDVLDNMKNFHLALQGLLGKFRNFETTILPLLPQMGGRKRNSLIRGWDAWRNNSKVEGSILELQSDIVKVMLDYMMKSAMRNEVKLEAVHQETSRGLEVLEVVRRDVSALRITTATSYESSGRMTDEFDRSVIMFAKSTPSTSAPMLRAPNVITEELMTTAYIKLQVNTIVTTLEKMLKLPVLKPNSIAQAPDSIEEFHLDPMLEQALMSITRLRHHVVRQVTNIRDLLETARLDINSVLEGTVVLNELATGLQTLGLGHESTLVGNWAITLARTLVDASGGKLPHLDALLALCLFNQSIQYRTRRDQVRNLIVIEEAHTIAQNLRSQHSGQAHFQILYSEVLLQYAWLVDSPKSIGMFIEAAQVLEDITGVQAFTRSDSLGHVEIEGVVEPDSSFLDRLFSSAPSITAILNYARALQDLGTYLFIDGNTESALRLVLLAMAICRNIVSIYGQEYRGCLAIALSGLVLSRAARCIPKQQLVNMADECIELLRELTIKNPPFYARGLIYVLWEKARALRGLNRNAEVIATWEEIAGLAGQIVQDSKLCAAALRNLSDQFRDLKKHDEAARTGTLAITTHQEGAETQALRYLYLSKDLQQLQRYKESTEAARTSLAQYRYLAMREPKTWMGDVSRALSVLAHCLAASGDYSEALITWKESMSVLGNLLNTNPDEVNDMYLTALHTSYVLEDEDECLDVCSTAVRYLRQLSETHPQNAAMTTTSLSAEYSYTYNLLRLGRLQNAEQYIDRWLDVWRRKPEAISESDNSAFYASKLYLKAIALDGQGCTKQALLATGAGQDVVKLFFGIDRDSSSQMIYLMVQEAQLRINLGDYEEALRVAEGALQLCRGSKADLSVDCLVWSLYVVALTASSCWNYARVVEAAREGCNIFASQEGVDKWKSREDGEEHVSMRPSLLAFLSFAEANLGRCSTAVEYAHCAVDASLDIRDMKMYISATTAEQSYMETRGYLADILLAIGDLSQARLICEERRAYFSKRVEKRMGEYRDLAPILRMQGILCCTEGLHEEGDAAAQELSRIMKTLGSAFPSLQEQVKIRLRHQAKVPILKVLDDMSKKLDCGHQAEVLSLFAN</sequence>
<proteinExistence type="predicted"/>
<dbReference type="InterPro" id="IPR019734">
    <property type="entry name" value="TPR_rpt"/>
</dbReference>
<feature type="chain" id="PRO_5034820694" description="Fungal N-terminal domain-containing protein" evidence="1">
    <location>
        <begin position="17"/>
        <end position="1148"/>
    </location>
</feature>
<feature type="signal peptide" evidence="1">
    <location>
        <begin position="1"/>
        <end position="16"/>
    </location>
</feature>
<dbReference type="Proteomes" id="UP000567179">
    <property type="component" value="Unassembled WGS sequence"/>
</dbReference>
<keyword evidence="1" id="KW-0732">Signal</keyword>
<gene>
    <name evidence="2" type="ORF">D9619_008386</name>
</gene>
<dbReference type="InterPro" id="IPR011990">
    <property type="entry name" value="TPR-like_helical_dom_sf"/>
</dbReference>
<protein>
    <recommendedName>
        <fullName evidence="4">Fungal N-terminal domain-containing protein</fullName>
    </recommendedName>
</protein>
<name>A0A8H5F0M4_9AGAR</name>
<dbReference type="OrthoDB" id="2978551at2759"/>
<comment type="caution">
    <text evidence="2">The sequence shown here is derived from an EMBL/GenBank/DDBJ whole genome shotgun (WGS) entry which is preliminary data.</text>
</comment>
<evidence type="ECO:0000256" key="1">
    <source>
        <dbReference type="SAM" id="SignalP"/>
    </source>
</evidence>
<evidence type="ECO:0000313" key="3">
    <source>
        <dbReference type="Proteomes" id="UP000567179"/>
    </source>
</evidence>
<accession>A0A8H5F0M4</accession>
<evidence type="ECO:0000313" key="2">
    <source>
        <dbReference type="EMBL" id="KAF5319319.1"/>
    </source>
</evidence>
<dbReference type="Gene3D" id="1.25.40.10">
    <property type="entry name" value="Tetratricopeptide repeat domain"/>
    <property type="match status" value="3"/>
</dbReference>
<dbReference type="EMBL" id="JAACJJ010000029">
    <property type="protein sequence ID" value="KAF5319319.1"/>
    <property type="molecule type" value="Genomic_DNA"/>
</dbReference>
<dbReference type="SMART" id="SM00028">
    <property type="entry name" value="TPR"/>
    <property type="match status" value="3"/>
</dbReference>
<evidence type="ECO:0008006" key="4">
    <source>
        <dbReference type="Google" id="ProtNLM"/>
    </source>
</evidence>
<dbReference type="SUPFAM" id="SSF48452">
    <property type="entry name" value="TPR-like"/>
    <property type="match status" value="2"/>
</dbReference>
<keyword evidence="3" id="KW-1185">Reference proteome</keyword>
<dbReference type="AlphaFoldDB" id="A0A8H5F0M4"/>
<reference evidence="2 3" key="1">
    <citation type="journal article" date="2020" name="ISME J.">
        <title>Uncovering the hidden diversity of litter-decomposition mechanisms in mushroom-forming fungi.</title>
        <authorList>
            <person name="Floudas D."/>
            <person name="Bentzer J."/>
            <person name="Ahren D."/>
            <person name="Johansson T."/>
            <person name="Persson P."/>
            <person name="Tunlid A."/>
        </authorList>
    </citation>
    <scope>NUCLEOTIDE SEQUENCE [LARGE SCALE GENOMIC DNA]</scope>
    <source>
        <strain evidence="2 3">CBS 101986</strain>
    </source>
</reference>